<dbReference type="Proteomes" id="UP000295182">
    <property type="component" value="Unassembled WGS sequence"/>
</dbReference>
<accession>A0A4R2NFY9</accession>
<dbReference type="SUPFAM" id="SSF48452">
    <property type="entry name" value="TPR-like"/>
    <property type="match status" value="1"/>
</dbReference>
<keyword evidence="2" id="KW-0732">Signal</keyword>
<dbReference type="PROSITE" id="PS50005">
    <property type="entry name" value="TPR"/>
    <property type="match status" value="2"/>
</dbReference>
<dbReference type="AlphaFoldDB" id="A0A4R2NFY9"/>
<feature type="chain" id="PRO_5020206005" evidence="2">
    <location>
        <begin position="27"/>
        <end position="266"/>
    </location>
</feature>
<evidence type="ECO:0000256" key="2">
    <source>
        <dbReference type="SAM" id="SignalP"/>
    </source>
</evidence>
<protein>
    <submittedName>
        <fullName evidence="3">Type IV pilus assembly protein PilF</fullName>
    </submittedName>
</protein>
<dbReference type="InterPro" id="IPR013360">
    <property type="entry name" value="Pilus_4_PilW"/>
</dbReference>
<dbReference type="NCBIfam" id="TIGR02521">
    <property type="entry name" value="type_IV_pilW"/>
    <property type="match status" value="1"/>
</dbReference>
<evidence type="ECO:0000313" key="4">
    <source>
        <dbReference type="Proteomes" id="UP000295182"/>
    </source>
</evidence>
<dbReference type="RefSeq" id="WP_119011884.1">
    <property type="nucleotide sequence ID" value="NZ_QXNC01000001.1"/>
</dbReference>
<dbReference type="Pfam" id="PF13432">
    <property type="entry name" value="TPR_16"/>
    <property type="match status" value="1"/>
</dbReference>
<dbReference type="Gene3D" id="1.25.40.10">
    <property type="entry name" value="Tetratricopeptide repeat domain"/>
    <property type="match status" value="1"/>
</dbReference>
<proteinExistence type="predicted"/>
<dbReference type="PANTHER" id="PTHR12558:SF13">
    <property type="entry name" value="CELL DIVISION CYCLE PROTEIN 27 HOMOLOG"/>
    <property type="match status" value="1"/>
</dbReference>
<evidence type="ECO:0000256" key="1">
    <source>
        <dbReference type="PROSITE-ProRule" id="PRU00339"/>
    </source>
</evidence>
<keyword evidence="1" id="KW-0802">TPR repeat</keyword>
<evidence type="ECO:0000313" key="3">
    <source>
        <dbReference type="EMBL" id="TCP20207.1"/>
    </source>
</evidence>
<dbReference type="InterPro" id="IPR011990">
    <property type="entry name" value="TPR-like_helical_dom_sf"/>
</dbReference>
<sequence>MKRKNFLWAFLASIICMIAMVGCSVATNSVSDTDILSSSDDAEIRKRARIRLELASNYFESGQVQVALDETKQALATDPSYADAYNMLGLIYMHLNEFNKAEESFRRALNIKSLDPNIAHNYAWLLCVQEKYSEADRYFNIAISSKGYSSLGKTLMAQGLCQLSAKDYKEAEKTLLKSYEIDSLNPIVSYNLASLLFQRGDFKRSQFYIRRLNNSGMSNSETLWLGLKVERVLGDNIAMQQLAEQLRKRFPESRELTLYESKKFND</sequence>
<dbReference type="OrthoDB" id="9814042at2"/>
<name>A0A4R2NFY9_9BURK</name>
<comment type="caution">
    <text evidence="3">The sequence shown here is derived from an EMBL/GenBank/DDBJ whole genome shotgun (WGS) entry which is preliminary data.</text>
</comment>
<dbReference type="SMART" id="SM00028">
    <property type="entry name" value="TPR"/>
    <property type="match status" value="3"/>
</dbReference>
<reference evidence="3 4" key="1">
    <citation type="submission" date="2019-03" db="EMBL/GenBank/DDBJ databases">
        <title>Genomic Encyclopedia of Type Strains, Phase IV (KMG-IV): sequencing the most valuable type-strain genomes for metagenomic binning, comparative biology and taxonomic classification.</title>
        <authorList>
            <person name="Goeker M."/>
        </authorList>
    </citation>
    <scope>NUCLEOTIDE SEQUENCE [LARGE SCALE GENOMIC DNA]</scope>
    <source>
        <strain evidence="3 4">DSM 1837</strain>
    </source>
</reference>
<dbReference type="PANTHER" id="PTHR12558">
    <property type="entry name" value="CELL DIVISION CYCLE 16,23,27"/>
    <property type="match status" value="1"/>
</dbReference>
<dbReference type="InterPro" id="IPR019734">
    <property type="entry name" value="TPR_rpt"/>
</dbReference>
<feature type="signal peptide" evidence="2">
    <location>
        <begin position="1"/>
        <end position="26"/>
    </location>
</feature>
<dbReference type="PROSITE" id="PS51257">
    <property type="entry name" value="PROKAR_LIPOPROTEIN"/>
    <property type="match status" value="1"/>
</dbReference>
<keyword evidence="4" id="KW-1185">Reference proteome</keyword>
<organism evidence="3 4">
    <name type="scientific">Simplicispira metamorpha</name>
    <dbReference type="NCBI Taxonomy" id="80881"/>
    <lineage>
        <taxon>Bacteria</taxon>
        <taxon>Pseudomonadati</taxon>
        <taxon>Pseudomonadota</taxon>
        <taxon>Betaproteobacteria</taxon>
        <taxon>Burkholderiales</taxon>
        <taxon>Comamonadaceae</taxon>
        <taxon>Simplicispira</taxon>
    </lineage>
</organism>
<feature type="repeat" description="TPR" evidence="1">
    <location>
        <begin position="48"/>
        <end position="81"/>
    </location>
</feature>
<feature type="repeat" description="TPR" evidence="1">
    <location>
        <begin position="82"/>
        <end position="115"/>
    </location>
</feature>
<gene>
    <name evidence="3" type="ORF">EV674_102175</name>
</gene>
<dbReference type="PROSITE" id="PS50293">
    <property type="entry name" value="TPR_REGION"/>
    <property type="match status" value="1"/>
</dbReference>
<dbReference type="EMBL" id="SLXH01000002">
    <property type="protein sequence ID" value="TCP20207.1"/>
    <property type="molecule type" value="Genomic_DNA"/>
</dbReference>